<feature type="compositionally biased region" description="Polar residues" evidence="1">
    <location>
        <begin position="140"/>
        <end position="149"/>
    </location>
</feature>
<feature type="compositionally biased region" description="Basic and acidic residues" evidence="1">
    <location>
        <begin position="166"/>
        <end position="176"/>
    </location>
</feature>
<evidence type="ECO:0000313" key="3">
    <source>
        <dbReference type="Proteomes" id="UP000029964"/>
    </source>
</evidence>
<feature type="region of interest" description="Disordered" evidence="1">
    <location>
        <begin position="311"/>
        <end position="456"/>
    </location>
</feature>
<feature type="compositionally biased region" description="Low complexity" evidence="1">
    <location>
        <begin position="101"/>
        <end position="114"/>
    </location>
</feature>
<feature type="compositionally biased region" description="Low complexity" evidence="1">
    <location>
        <begin position="276"/>
        <end position="291"/>
    </location>
</feature>
<feature type="compositionally biased region" description="Low complexity" evidence="1">
    <location>
        <begin position="178"/>
        <end position="193"/>
    </location>
</feature>
<protein>
    <submittedName>
        <fullName evidence="2">Uncharacterized protein</fullName>
    </submittedName>
</protein>
<dbReference type="Proteomes" id="UP000029964">
    <property type="component" value="Unassembled WGS sequence"/>
</dbReference>
<keyword evidence="3" id="KW-1185">Reference proteome</keyword>
<feature type="compositionally biased region" description="Basic and acidic residues" evidence="1">
    <location>
        <begin position="412"/>
        <end position="443"/>
    </location>
</feature>
<evidence type="ECO:0000256" key="1">
    <source>
        <dbReference type="SAM" id="MobiDB-lite"/>
    </source>
</evidence>
<dbReference type="EMBL" id="JPKY01000005">
    <property type="protein sequence ID" value="KFH48047.1"/>
    <property type="molecule type" value="Genomic_DNA"/>
</dbReference>
<feature type="compositionally biased region" description="Low complexity" evidence="1">
    <location>
        <begin position="314"/>
        <end position="323"/>
    </location>
</feature>
<organism evidence="2 3">
    <name type="scientific">Hapsidospora chrysogenum (strain ATCC 11550 / CBS 779.69 / DSM 880 / IAM 14645 / JCM 23072 / IMI 49137)</name>
    <name type="common">Acremonium chrysogenum</name>
    <dbReference type="NCBI Taxonomy" id="857340"/>
    <lineage>
        <taxon>Eukaryota</taxon>
        <taxon>Fungi</taxon>
        <taxon>Dikarya</taxon>
        <taxon>Ascomycota</taxon>
        <taxon>Pezizomycotina</taxon>
        <taxon>Sordariomycetes</taxon>
        <taxon>Hypocreomycetidae</taxon>
        <taxon>Hypocreales</taxon>
        <taxon>Bionectriaceae</taxon>
        <taxon>Hapsidospora</taxon>
    </lineage>
</organism>
<proteinExistence type="predicted"/>
<sequence length="456" mass="50032">MLRSRYNYRPDQRHTATVAGAVDDDVSHLTSPLERLNITTPPGAVFAGAEAYDKTAEKYASRPLPPVPPPRRSLRSPQPNITGARTPVQFRRRRDLPPATPAAVAAAGKLSSEKPLPPSPSSSSSSLIRRGGRGSRSYTRRCQSPSNLPTGHRSHKKVQKVMGCDVDVHDDGRGSRPESGYLSGSSEQSQSGSPTLARREYDDPLYTGLPTPSTLGSEMSWEATRRHIAHEAQRPPTPAEQSSSHQRFSNAQAARDYHRFATELAVDRPSTSEGIQGQHRQQQQRRQQPQRFAVTKPSFFRRSRGFSATLNVLSSSSSSGRRCSPPRPIDVSQISPLLAGQGQGGDGSSSNPDERPGSAFESDSDDDDEKGKIVDSIRGFVSIRKGGESRSSSRTKRHGEESDQSPRGLLGRAKEWHASRASDKAGRDASQEEEPKTRWREQLKNNIEVKSGRRMC</sequence>
<reference evidence="3" key="1">
    <citation type="journal article" date="2014" name="Genome Announc.">
        <title>Genome sequence and annotation of Acremonium chrysogenum, producer of the beta-lactam antibiotic cephalosporin C.</title>
        <authorList>
            <person name="Terfehr D."/>
            <person name="Dahlmann T.A."/>
            <person name="Specht T."/>
            <person name="Zadra I."/>
            <person name="Kuernsteiner H."/>
            <person name="Kueck U."/>
        </authorList>
    </citation>
    <scope>NUCLEOTIDE SEQUENCE [LARGE SCALE GENOMIC DNA]</scope>
    <source>
        <strain evidence="3">ATCC 11550 / CBS 779.69 / DSM 880 / IAM 14645 / JCM 23072 / IMI 49137</strain>
    </source>
</reference>
<feature type="compositionally biased region" description="Polar residues" evidence="1">
    <location>
        <begin position="239"/>
        <end position="252"/>
    </location>
</feature>
<gene>
    <name evidence="2" type="ORF">ACRE_010330</name>
</gene>
<comment type="caution">
    <text evidence="2">The sequence shown here is derived from an EMBL/GenBank/DDBJ whole genome shotgun (WGS) entry which is preliminary data.</text>
</comment>
<dbReference type="AlphaFoldDB" id="A0A086TFB5"/>
<evidence type="ECO:0000313" key="2">
    <source>
        <dbReference type="EMBL" id="KFH48047.1"/>
    </source>
</evidence>
<feature type="region of interest" description="Disordered" evidence="1">
    <location>
        <begin position="267"/>
        <end position="299"/>
    </location>
</feature>
<feature type="region of interest" description="Disordered" evidence="1">
    <location>
        <begin position="57"/>
        <end position="217"/>
    </location>
</feature>
<accession>A0A086TFB5</accession>
<feature type="region of interest" description="Disordered" evidence="1">
    <location>
        <begin position="230"/>
        <end position="253"/>
    </location>
</feature>
<dbReference type="HOGENOM" id="CLU_599857_0_0_1"/>
<name>A0A086TFB5_HAPC1</name>